<dbReference type="AlphaFoldDB" id="A0A917X3M8"/>
<dbReference type="CDD" id="cd06173">
    <property type="entry name" value="MFS_MefA_like"/>
    <property type="match status" value="1"/>
</dbReference>
<keyword evidence="8" id="KW-1185">Reference proteome</keyword>
<feature type="transmembrane region" description="Helical" evidence="6">
    <location>
        <begin position="355"/>
        <end position="377"/>
    </location>
</feature>
<protein>
    <submittedName>
        <fullName evidence="7">MFS transporter</fullName>
    </submittedName>
</protein>
<keyword evidence="2" id="KW-1003">Cell membrane</keyword>
<dbReference type="PANTHER" id="PTHR23513:SF6">
    <property type="entry name" value="MAJOR FACILITATOR SUPERFAMILY ASSOCIATED DOMAIN-CONTAINING PROTEIN"/>
    <property type="match status" value="1"/>
</dbReference>
<evidence type="ECO:0000256" key="6">
    <source>
        <dbReference type="SAM" id="Phobius"/>
    </source>
</evidence>
<dbReference type="GO" id="GO:0005886">
    <property type="term" value="C:plasma membrane"/>
    <property type="evidence" value="ECO:0007669"/>
    <property type="project" value="UniProtKB-SubCell"/>
</dbReference>
<dbReference type="EMBL" id="BMPI01000045">
    <property type="protein sequence ID" value="GGM61392.1"/>
    <property type="molecule type" value="Genomic_DNA"/>
</dbReference>
<feature type="transmembrane region" description="Helical" evidence="6">
    <location>
        <begin position="269"/>
        <end position="288"/>
    </location>
</feature>
<feature type="transmembrane region" description="Helical" evidence="6">
    <location>
        <begin position="204"/>
        <end position="222"/>
    </location>
</feature>
<proteinExistence type="predicted"/>
<feature type="transmembrane region" description="Helical" evidence="6">
    <location>
        <begin position="93"/>
        <end position="121"/>
    </location>
</feature>
<feature type="transmembrane region" description="Helical" evidence="6">
    <location>
        <begin position="242"/>
        <end position="262"/>
    </location>
</feature>
<feature type="transmembrane region" description="Helical" evidence="6">
    <location>
        <begin position="158"/>
        <end position="178"/>
    </location>
</feature>
<feature type="transmembrane region" description="Helical" evidence="6">
    <location>
        <begin position="69"/>
        <end position="87"/>
    </location>
</feature>
<reference evidence="7" key="2">
    <citation type="submission" date="2020-09" db="EMBL/GenBank/DDBJ databases">
        <authorList>
            <person name="Sun Q."/>
            <person name="Ohkuma M."/>
        </authorList>
    </citation>
    <scope>NUCLEOTIDE SEQUENCE</scope>
    <source>
        <strain evidence="7">JCM 19831</strain>
    </source>
</reference>
<keyword evidence="5 6" id="KW-0472">Membrane</keyword>
<dbReference type="SUPFAM" id="SSF103473">
    <property type="entry name" value="MFS general substrate transporter"/>
    <property type="match status" value="1"/>
</dbReference>
<keyword evidence="4 6" id="KW-1133">Transmembrane helix</keyword>
<dbReference type="Gene3D" id="1.20.1250.20">
    <property type="entry name" value="MFS general substrate transporter like domains"/>
    <property type="match status" value="1"/>
</dbReference>
<dbReference type="InterPro" id="IPR036259">
    <property type="entry name" value="MFS_trans_sf"/>
</dbReference>
<evidence type="ECO:0000313" key="7">
    <source>
        <dbReference type="EMBL" id="GGM61392.1"/>
    </source>
</evidence>
<evidence type="ECO:0000256" key="4">
    <source>
        <dbReference type="ARBA" id="ARBA00022989"/>
    </source>
</evidence>
<keyword evidence="3 6" id="KW-0812">Transmembrane</keyword>
<evidence type="ECO:0000256" key="2">
    <source>
        <dbReference type="ARBA" id="ARBA00022475"/>
    </source>
</evidence>
<evidence type="ECO:0000256" key="3">
    <source>
        <dbReference type="ARBA" id="ARBA00022692"/>
    </source>
</evidence>
<evidence type="ECO:0000256" key="1">
    <source>
        <dbReference type="ARBA" id="ARBA00004651"/>
    </source>
</evidence>
<dbReference type="GO" id="GO:0022857">
    <property type="term" value="F:transmembrane transporter activity"/>
    <property type="evidence" value="ECO:0007669"/>
    <property type="project" value="InterPro"/>
</dbReference>
<organism evidence="7 8">
    <name type="scientific">Dactylosporangium sucinum</name>
    <dbReference type="NCBI Taxonomy" id="1424081"/>
    <lineage>
        <taxon>Bacteria</taxon>
        <taxon>Bacillati</taxon>
        <taxon>Actinomycetota</taxon>
        <taxon>Actinomycetes</taxon>
        <taxon>Micromonosporales</taxon>
        <taxon>Micromonosporaceae</taxon>
        <taxon>Dactylosporangium</taxon>
    </lineage>
</organism>
<feature type="transmembrane region" description="Helical" evidence="6">
    <location>
        <begin position="294"/>
        <end position="313"/>
    </location>
</feature>
<sequence length="391" mass="39767">MNRSFAAFLSAQTLSAFGDAISLVAVPLLILRGGGTVGQVGAVTGLSALATLLTGIFAGHVADRFDRKLLLRLCDVARCGLYAAIPLTGGPLWLVLTVVPLAAVFSMLFQVTYVTVVPGLVPVDRITEANGRLYSAYAVAALAGPAVAGFLSGLTSPAAAIAVDAGTFALSAALLSFVRMRPVPPVPDSGGLAAGVRFIRHHPVLLPLTVLLTVVLAVTSALDDVVIYHLTHDLRQPDGVVGTVMTAAVVGSLVASMVVAWLRRRAGFGPLWIGAYTLAGLCVAAVGFSRQVAVVAVLAAVVLLCSGVAGIASMSLRQEVTPAHLLGRVTAAFWTLQLTLAPLGAAGLTAAAGQWGVPATLAAGGAAVTLTALSALFTPMRRTVPPPPPPT</sequence>
<comment type="caution">
    <text evidence="7">The sequence shown here is derived from an EMBL/GenBank/DDBJ whole genome shotgun (WGS) entry which is preliminary data.</text>
</comment>
<dbReference type="Proteomes" id="UP000642070">
    <property type="component" value="Unassembled WGS sequence"/>
</dbReference>
<reference evidence="7" key="1">
    <citation type="journal article" date="2014" name="Int. J. Syst. Evol. Microbiol.">
        <title>Complete genome sequence of Corynebacterium casei LMG S-19264T (=DSM 44701T), isolated from a smear-ripened cheese.</title>
        <authorList>
            <consortium name="US DOE Joint Genome Institute (JGI-PGF)"/>
            <person name="Walter F."/>
            <person name="Albersmeier A."/>
            <person name="Kalinowski J."/>
            <person name="Ruckert C."/>
        </authorList>
    </citation>
    <scope>NUCLEOTIDE SEQUENCE</scope>
    <source>
        <strain evidence="7">JCM 19831</strain>
    </source>
</reference>
<feature type="transmembrane region" description="Helical" evidence="6">
    <location>
        <begin position="133"/>
        <end position="152"/>
    </location>
</feature>
<dbReference type="Pfam" id="PF07690">
    <property type="entry name" value="MFS_1"/>
    <property type="match status" value="1"/>
</dbReference>
<feature type="transmembrane region" description="Helical" evidence="6">
    <location>
        <begin position="42"/>
        <end position="62"/>
    </location>
</feature>
<comment type="subcellular location">
    <subcellularLocation>
        <location evidence="1">Cell membrane</location>
        <topology evidence="1">Multi-pass membrane protein</topology>
    </subcellularLocation>
</comment>
<dbReference type="InterPro" id="IPR011701">
    <property type="entry name" value="MFS"/>
</dbReference>
<evidence type="ECO:0000256" key="5">
    <source>
        <dbReference type="ARBA" id="ARBA00023136"/>
    </source>
</evidence>
<dbReference type="RefSeq" id="WP_190254643.1">
    <property type="nucleotide sequence ID" value="NZ_BMPI01000045.1"/>
</dbReference>
<dbReference type="PANTHER" id="PTHR23513">
    <property type="entry name" value="INTEGRAL MEMBRANE EFFLUX PROTEIN-RELATED"/>
    <property type="match status" value="1"/>
</dbReference>
<gene>
    <name evidence="7" type="ORF">GCM10007977_073580</name>
</gene>
<feature type="transmembrane region" description="Helical" evidence="6">
    <location>
        <begin position="325"/>
        <end position="349"/>
    </location>
</feature>
<name>A0A917X3M8_9ACTN</name>
<accession>A0A917X3M8</accession>
<evidence type="ECO:0000313" key="8">
    <source>
        <dbReference type="Proteomes" id="UP000642070"/>
    </source>
</evidence>